<feature type="chain" id="PRO_5043034769" description="Mid2 domain-containing protein" evidence="7">
    <location>
        <begin position="23"/>
        <end position="373"/>
    </location>
</feature>
<keyword evidence="4 6" id="KW-0472">Membrane</keyword>
<keyword evidence="2 6" id="KW-0812">Transmembrane</keyword>
<sequence length="373" mass="39683">MVKPLSAAALFTFSYLYTSCLAASDRQCFFPNGELATNHYPCDANAADSPCCDAGYTCLGKNLCLGPNKDTIRGSCTEKNWTPNKAGGLCNRWCFGDGGAPGATLIRCPEYNENESGADWCCENTALAGSQWYWMDWSVMQPVAVFDTTHKQFSQVGASLLPPSASKSSGGANSSPSATGGTNSGDKASTLVTTAQETVYKTVGSVIPGASETGRPSTGSSTEEAGLSTAAFAGIGAGVGVLVLIIALLVFWLWKRNKRANEERLVRAELDSDHEQGNNSEKGQLFEIATPEKSEKGKLHELSTIPHYELYGSAPPAPIHPWNSPGWNRKELPTDLERSEMDAGYYACAELSDSGSWTASRTETLQGSLKGGV</sequence>
<proteinExistence type="predicted"/>
<organism evidence="8 9">
    <name type="scientific">Podospora australis</name>
    <dbReference type="NCBI Taxonomy" id="1536484"/>
    <lineage>
        <taxon>Eukaryota</taxon>
        <taxon>Fungi</taxon>
        <taxon>Dikarya</taxon>
        <taxon>Ascomycota</taxon>
        <taxon>Pezizomycotina</taxon>
        <taxon>Sordariomycetes</taxon>
        <taxon>Sordariomycetidae</taxon>
        <taxon>Sordariales</taxon>
        <taxon>Podosporaceae</taxon>
        <taxon>Podospora</taxon>
    </lineage>
</organism>
<dbReference type="PANTHER" id="PTHR15549">
    <property type="entry name" value="PAIRED IMMUNOGLOBULIN-LIKE TYPE 2 RECEPTOR"/>
    <property type="match status" value="1"/>
</dbReference>
<evidence type="ECO:0008006" key="10">
    <source>
        <dbReference type="Google" id="ProtNLM"/>
    </source>
</evidence>
<dbReference type="InterPro" id="IPR051694">
    <property type="entry name" value="Immunoregulatory_rcpt-like"/>
</dbReference>
<evidence type="ECO:0000256" key="1">
    <source>
        <dbReference type="ARBA" id="ARBA00004167"/>
    </source>
</evidence>
<gene>
    <name evidence="8" type="ORF">QBC35DRAFT_494614</name>
</gene>
<name>A0AAN6WWZ4_9PEZI</name>
<dbReference type="GO" id="GO:0016020">
    <property type="term" value="C:membrane"/>
    <property type="evidence" value="ECO:0007669"/>
    <property type="project" value="UniProtKB-SubCell"/>
</dbReference>
<reference evidence="8" key="2">
    <citation type="submission" date="2023-05" db="EMBL/GenBank/DDBJ databases">
        <authorList>
            <consortium name="Lawrence Berkeley National Laboratory"/>
            <person name="Steindorff A."/>
            <person name="Hensen N."/>
            <person name="Bonometti L."/>
            <person name="Westerberg I."/>
            <person name="Brannstrom I.O."/>
            <person name="Guillou S."/>
            <person name="Cros-Aarteil S."/>
            <person name="Calhoun S."/>
            <person name="Haridas S."/>
            <person name="Kuo A."/>
            <person name="Mondo S."/>
            <person name="Pangilinan J."/>
            <person name="Riley R."/>
            <person name="Labutti K."/>
            <person name="Andreopoulos B."/>
            <person name="Lipzen A."/>
            <person name="Chen C."/>
            <person name="Yanf M."/>
            <person name="Daum C."/>
            <person name="Ng V."/>
            <person name="Clum A."/>
            <person name="Ohm R."/>
            <person name="Martin F."/>
            <person name="Silar P."/>
            <person name="Natvig D."/>
            <person name="Lalanne C."/>
            <person name="Gautier V."/>
            <person name="Ament-Velasquez S.L."/>
            <person name="Kruys A."/>
            <person name="Hutchinson M.I."/>
            <person name="Powell A.J."/>
            <person name="Barry K."/>
            <person name="Miller A.N."/>
            <person name="Grigoriev I.V."/>
            <person name="Debuchy R."/>
            <person name="Gladieux P."/>
            <person name="Thoren M.H."/>
            <person name="Johannesson H."/>
        </authorList>
    </citation>
    <scope>NUCLEOTIDE SEQUENCE</scope>
    <source>
        <strain evidence="8">PSN309</strain>
    </source>
</reference>
<evidence type="ECO:0000256" key="3">
    <source>
        <dbReference type="ARBA" id="ARBA00022989"/>
    </source>
</evidence>
<evidence type="ECO:0000256" key="2">
    <source>
        <dbReference type="ARBA" id="ARBA00022692"/>
    </source>
</evidence>
<feature type="transmembrane region" description="Helical" evidence="6">
    <location>
        <begin position="230"/>
        <end position="254"/>
    </location>
</feature>
<reference evidence="8" key="1">
    <citation type="journal article" date="2023" name="Mol. Phylogenet. Evol.">
        <title>Genome-scale phylogeny and comparative genomics of the fungal order Sordariales.</title>
        <authorList>
            <person name="Hensen N."/>
            <person name="Bonometti L."/>
            <person name="Westerberg I."/>
            <person name="Brannstrom I.O."/>
            <person name="Guillou S."/>
            <person name="Cros-Aarteil S."/>
            <person name="Calhoun S."/>
            <person name="Haridas S."/>
            <person name="Kuo A."/>
            <person name="Mondo S."/>
            <person name="Pangilinan J."/>
            <person name="Riley R."/>
            <person name="LaButti K."/>
            <person name="Andreopoulos B."/>
            <person name="Lipzen A."/>
            <person name="Chen C."/>
            <person name="Yan M."/>
            <person name="Daum C."/>
            <person name="Ng V."/>
            <person name="Clum A."/>
            <person name="Steindorff A."/>
            <person name="Ohm R.A."/>
            <person name="Martin F."/>
            <person name="Silar P."/>
            <person name="Natvig D.O."/>
            <person name="Lalanne C."/>
            <person name="Gautier V."/>
            <person name="Ament-Velasquez S.L."/>
            <person name="Kruys A."/>
            <person name="Hutchinson M.I."/>
            <person name="Powell A.J."/>
            <person name="Barry K."/>
            <person name="Miller A.N."/>
            <person name="Grigoriev I.V."/>
            <person name="Debuchy R."/>
            <person name="Gladieux P."/>
            <person name="Hiltunen Thoren M."/>
            <person name="Johannesson H."/>
        </authorList>
    </citation>
    <scope>NUCLEOTIDE SEQUENCE</scope>
    <source>
        <strain evidence="8">PSN309</strain>
    </source>
</reference>
<evidence type="ECO:0000313" key="9">
    <source>
        <dbReference type="Proteomes" id="UP001302126"/>
    </source>
</evidence>
<evidence type="ECO:0000313" key="8">
    <source>
        <dbReference type="EMBL" id="KAK4189061.1"/>
    </source>
</evidence>
<dbReference type="Proteomes" id="UP001302126">
    <property type="component" value="Unassembled WGS sequence"/>
</dbReference>
<comment type="subcellular location">
    <subcellularLocation>
        <location evidence="1">Membrane</location>
        <topology evidence="1">Single-pass membrane protein</topology>
    </subcellularLocation>
</comment>
<dbReference type="AlphaFoldDB" id="A0AAN6WWZ4"/>
<evidence type="ECO:0000256" key="7">
    <source>
        <dbReference type="SAM" id="SignalP"/>
    </source>
</evidence>
<accession>A0AAN6WWZ4</accession>
<protein>
    <recommendedName>
        <fullName evidence="10">Mid2 domain-containing protein</fullName>
    </recommendedName>
</protein>
<keyword evidence="3 6" id="KW-1133">Transmembrane helix</keyword>
<keyword evidence="7" id="KW-0732">Signal</keyword>
<feature type="signal peptide" evidence="7">
    <location>
        <begin position="1"/>
        <end position="22"/>
    </location>
</feature>
<dbReference type="GO" id="GO:0071944">
    <property type="term" value="C:cell periphery"/>
    <property type="evidence" value="ECO:0007669"/>
    <property type="project" value="UniProtKB-ARBA"/>
</dbReference>
<comment type="caution">
    <text evidence="8">The sequence shown here is derived from an EMBL/GenBank/DDBJ whole genome shotgun (WGS) entry which is preliminary data.</text>
</comment>
<feature type="compositionally biased region" description="Low complexity" evidence="5">
    <location>
        <begin position="164"/>
        <end position="181"/>
    </location>
</feature>
<feature type="region of interest" description="Disordered" evidence="5">
    <location>
        <begin position="164"/>
        <end position="188"/>
    </location>
</feature>
<dbReference type="EMBL" id="MU864380">
    <property type="protein sequence ID" value="KAK4189061.1"/>
    <property type="molecule type" value="Genomic_DNA"/>
</dbReference>
<evidence type="ECO:0000256" key="4">
    <source>
        <dbReference type="ARBA" id="ARBA00023136"/>
    </source>
</evidence>
<evidence type="ECO:0000256" key="5">
    <source>
        <dbReference type="SAM" id="MobiDB-lite"/>
    </source>
</evidence>
<evidence type="ECO:0000256" key="6">
    <source>
        <dbReference type="SAM" id="Phobius"/>
    </source>
</evidence>
<keyword evidence="9" id="KW-1185">Reference proteome</keyword>